<dbReference type="InterPro" id="IPR036291">
    <property type="entry name" value="NAD(P)-bd_dom_sf"/>
</dbReference>
<dbReference type="InterPro" id="IPR016040">
    <property type="entry name" value="NAD(P)-bd_dom"/>
</dbReference>
<evidence type="ECO:0000313" key="2">
    <source>
        <dbReference type="EMBL" id="EPH42244.1"/>
    </source>
</evidence>
<evidence type="ECO:0000259" key="1">
    <source>
        <dbReference type="Pfam" id="PF13460"/>
    </source>
</evidence>
<dbReference type="RefSeq" id="WP_016642810.1">
    <property type="nucleotide sequence ID" value="NZ_AOPZ01000243.1"/>
</dbReference>
<sequence length="284" mass="30034">MIVVTGATGNVGRALVTQLAAEGVPVRALTRDPTRADLPAGAEVVRFASAAEPAAMAAQFEGATALFLHVAAGGEHTAELLAAAREGGVRHVVVLSSIILDHDDSAAHPIHVMHTRLEQQVRDSGLDWTFLRPGAFSTNSLQWVPQVRAGDTIRWPFTQSLTAPIHEADIASVAAVALRDPERHAGAVLSLTGPVAVTAEEQLQAVGRALGREFTVVEIPPHEVTPDMFPHVPQEMLPALLESFGAAVGSEPDLTTTVADVTGSPARTFEQWAKDHADDFRAAE</sequence>
<dbReference type="AlphaFoldDB" id="S3ZHS7"/>
<dbReference type="InterPro" id="IPR051604">
    <property type="entry name" value="Ergot_Alk_Oxidoreductase"/>
</dbReference>
<comment type="caution">
    <text evidence="2">The sequence shown here is derived from an EMBL/GenBank/DDBJ whole genome shotgun (WGS) entry which is preliminary data.</text>
</comment>
<dbReference type="EMBL" id="AOPZ01000243">
    <property type="protein sequence ID" value="EPH42244.1"/>
    <property type="molecule type" value="Genomic_DNA"/>
</dbReference>
<dbReference type="SUPFAM" id="SSF51735">
    <property type="entry name" value="NAD(P)-binding Rossmann-fold domains"/>
    <property type="match status" value="1"/>
</dbReference>
<gene>
    <name evidence="2" type="ORF">STRAU_4686</name>
</gene>
<dbReference type="OrthoDB" id="116343at2"/>
<feature type="domain" description="NAD(P)-binding" evidence="1">
    <location>
        <begin position="6"/>
        <end position="181"/>
    </location>
</feature>
<dbReference type="PATRIC" id="fig|1286094.4.peg.4635"/>
<name>S3ZHS7_9ACTN</name>
<dbReference type="PANTHER" id="PTHR43162:SF1">
    <property type="entry name" value="PRESTALK A DIFFERENTIATION PROTEIN A"/>
    <property type="match status" value="1"/>
</dbReference>
<organism evidence="2 3">
    <name type="scientific">Streptomyces aurantiacus JA 4570</name>
    <dbReference type="NCBI Taxonomy" id="1286094"/>
    <lineage>
        <taxon>Bacteria</taxon>
        <taxon>Bacillati</taxon>
        <taxon>Actinomycetota</taxon>
        <taxon>Actinomycetes</taxon>
        <taxon>Kitasatosporales</taxon>
        <taxon>Streptomycetaceae</taxon>
        <taxon>Streptomyces</taxon>
        <taxon>Streptomyces aurantiacus group</taxon>
    </lineage>
</organism>
<protein>
    <submittedName>
        <fullName evidence="2">Putative NAD(P)H azoreductase</fullName>
    </submittedName>
</protein>
<dbReference type="Pfam" id="PF13460">
    <property type="entry name" value="NAD_binding_10"/>
    <property type="match status" value="1"/>
</dbReference>
<dbReference type="Gene3D" id="3.40.50.720">
    <property type="entry name" value="NAD(P)-binding Rossmann-like Domain"/>
    <property type="match status" value="1"/>
</dbReference>
<dbReference type="PANTHER" id="PTHR43162">
    <property type="match status" value="1"/>
</dbReference>
<reference evidence="2 3" key="1">
    <citation type="submission" date="2013-02" db="EMBL/GenBank/DDBJ databases">
        <title>Draft Genome Sequence of Streptomyces aurantiacus, Which Produces Setomimycin.</title>
        <authorList>
            <person name="Gruening B.A."/>
            <person name="Praeg A."/>
            <person name="Erxleben A."/>
            <person name="Guenther S."/>
            <person name="Mueller M."/>
        </authorList>
    </citation>
    <scope>NUCLEOTIDE SEQUENCE [LARGE SCALE GENOMIC DNA]</scope>
    <source>
        <strain evidence="2 3">JA 4570</strain>
    </source>
</reference>
<proteinExistence type="predicted"/>
<dbReference type="Proteomes" id="UP000014629">
    <property type="component" value="Unassembled WGS sequence"/>
</dbReference>
<accession>S3ZHS7</accession>
<evidence type="ECO:0000313" key="3">
    <source>
        <dbReference type="Proteomes" id="UP000014629"/>
    </source>
</evidence>
<keyword evidence="3" id="KW-1185">Reference proteome</keyword>